<feature type="transmembrane region" description="Helical" evidence="1">
    <location>
        <begin position="437"/>
        <end position="460"/>
    </location>
</feature>
<organism evidence="2 3">
    <name type="scientific">Cladophialophora chaetospira</name>
    <dbReference type="NCBI Taxonomy" id="386627"/>
    <lineage>
        <taxon>Eukaryota</taxon>
        <taxon>Fungi</taxon>
        <taxon>Dikarya</taxon>
        <taxon>Ascomycota</taxon>
        <taxon>Pezizomycotina</taxon>
        <taxon>Eurotiomycetes</taxon>
        <taxon>Chaetothyriomycetidae</taxon>
        <taxon>Chaetothyriales</taxon>
        <taxon>Herpotrichiellaceae</taxon>
        <taxon>Cladophialophora</taxon>
    </lineage>
</organism>
<dbReference type="AlphaFoldDB" id="A0AA38X0E7"/>
<comment type="caution">
    <text evidence="2">The sequence shown here is derived from an EMBL/GenBank/DDBJ whole genome shotgun (WGS) entry which is preliminary data.</text>
</comment>
<evidence type="ECO:0000256" key="1">
    <source>
        <dbReference type="SAM" id="Phobius"/>
    </source>
</evidence>
<evidence type="ECO:0000313" key="3">
    <source>
        <dbReference type="Proteomes" id="UP001172673"/>
    </source>
</evidence>
<dbReference type="InterPro" id="IPR021840">
    <property type="entry name" value="DUF3433"/>
</dbReference>
<keyword evidence="1" id="KW-0812">Transmembrane</keyword>
<evidence type="ECO:0000313" key="2">
    <source>
        <dbReference type="EMBL" id="KAJ9604488.1"/>
    </source>
</evidence>
<keyword evidence="1" id="KW-0472">Membrane</keyword>
<proteinExistence type="predicted"/>
<name>A0AA38X0E7_9EURO</name>
<keyword evidence="1" id="KW-1133">Transmembrane helix</keyword>
<feature type="transmembrane region" description="Helical" evidence="1">
    <location>
        <begin position="371"/>
        <end position="388"/>
    </location>
</feature>
<gene>
    <name evidence="2" type="ORF">H2200_011324</name>
</gene>
<dbReference type="PANTHER" id="PTHR37544">
    <property type="entry name" value="SPRAY-RELATED"/>
    <property type="match status" value="1"/>
</dbReference>
<dbReference type="PANTHER" id="PTHR37544:SF1">
    <property type="entry name" value="PHOSPHORIBOSYLAMINOIMIDAZOLE-SUCCINOCARBOXAMIDE SYNTHASE"/>
    <property type="match status" value="1"/>
</dbReference>
<feature type="transmembrane region" description="Helical" evidence="1">
    <location>
        <begin position="331"/>
        <end position="351"/>
    </location>
</feature>
<feature type="transmembrane region" description="Helical" evidence="1">
    <location>
        <begin position="209"/>
        <end position="231"/>
    </location>
</feature>
<sequence>MGWGRAQIADCVQPNETRIHVSIGNFLVDERWNGTGLDDYTAALPPDQMFHVVNSTNILCKPHYKVELSTVQKKIKSMSETVITSIVPIGGDGTNSTKYAIDIARGVFQAIYNTDDPTLANAGYVTNTVDSFVQLLVWGSPDSDDNAFQMDGTPSESDYWFQSDHLARKSNTLYTSVAAQMAGLKLLQPTSQSIAGDFTGELPRLMVRLLSFVIMEVCLGLLITIAAYLSVSGCDSAISHDPGSIAGMAAVLSRSDNFINLIRHSGHLKSSELEKVLSNYTYQTSLVRVAANQYTTRIHTHGPADLGPSREREPNHTSDIRWWQPLVLKPLPRVLIVVIPLVCLALLQVLLVESMSKNGLCDVSSNSWVHYGWTYIPALLMVCIRLTYDTVKFSIQTLSPYSIMRRAPTTANISVEDQPLTRIALHELFLSLRRRQLATFTSTAGALLAPLLTIAVSGLYTTENALRNVKVQQLTGWHFNVGAWPNVTLVENVFQKLNQPSPLETTWSTISGAENADLIVMANLTYPSWTYDELAFSVLEVSSLQGKDEVSLKPTEGSLQVRVPAVRGGLNCSTLAEDKINITYATKSMSLSYTDPRNTVWDLSTAGSRQEQTKIVQSDSVIVAPSTPSDVLVALISTTDGDSLNGCPLAPEIVFLPTTGGSQGFGYFSPLEFHTNDTSTHCPVYGGMFGTFDEAKLENFTWFFCSTYAEQVMVESTFVLPDYNISTAHADETTAAHVKTNATYPLGFGQGGAGDTMSLPPVISSGVNLLPAIDANAFVNFYNTSGGQNYDNFFSALIYGRDGVSAESISGQDNTHHLISAIQHLWRIIYAQHIRSIPIYWSAAPDDIKAFAPTGDWTGTFKSTSQYRLKQSIFASRFLQAVLGLLSCSAIVTFLSMETRKVLPNSPTSIAAMASLLAGSEMLNETASHTPEGDKTSSWHGYVFSLGWWDLPGGGQRFGIDVGKANEERYHA</sequence>
<protein>
    <submittedName>
        <fullName evidence="2">Uncharacterized protein</fullName>
    </submittedName>
</protein>
<accession>A0AA38X0E7</accession>
<dbReference type="Proteomes" id="UP001172673">
    <property type="component" value="Unassembled WGS sequence"/>
</dbReference>
<dbReference type="Pfam" id="PF11915">
    <property type="entry name" value="DUF3433"/>
    <property type="match status" value="1"/>
</dbReference>
<dbReference type="EMBL" id="JAPDRK010000019">
    <property type="protein sequence ID" value="KAJ9604488.1"/>
    <property type="molecule type" value="Genomic_DNA"/>
</dbReference>
<keyword evidence="3" id="KW-1185">Reference proteome</keyword>
<reference evidence="2" key="1">
    <citation type="submission" date="2022-10" db="EMBL/GenBank/DDBJ databases">
        <title>Culturing micro-colonial fungi from biological soil crusts in the Mojave desert and describing Neophaeococcomyces mojavensis, and introducing the new genera and species Taxawa tesnikishii.</title>
        <authorList>
            <person name="Kurbessoian T."/>
            <person name="Stajich J.E."/>
        </authorList>
    </citation>
    <scope>NUCLEOTIDE SEQUENCE</scope>
    <source>
        <strain evidence="2">TK_41</strain>
    </source>
</reference>